<dbReference type="Pfam" id="PF04945">
    <property type="entry name" value="YHS"/>
    <property type="match status" value="1"/>
</dbReference>
<dbReference type="Pfam" id="PF02332">
    <property type="entry name" value="Phenol_Hydrox"/>
    <property type="match status" value="1"/>
</dbReference>
<evidence type="ECO:0000313" key="4">
    <source>
        <dbReference type="EMBL" id="MFD1600192.1"/>
    </source>
</evidence>
<keyword evidence="5" id="KW-1185">Reference proteome</keyword>
<evidence type="ECO:0000313" key="5">
    <source>
        <dbReference type="Proteomes" id="UP001597085"/>
    </source>
</evidence>
<reference evidence="4 5" key="1">
    <citation type="journal article" date="2019" name="Int. J. Syst. Evol. Microbiol.">
        <title>The Global Catalogue of Microorganisms (GCM) 10K type strain sequencing project: providing services to taxonomists for standard genome sequencing and annotation.</title>
        <authorList>
            <consortium name="The Broad Institute Genomics Platform"/>
            <consortium name="The Broad Institute Genome Sequencing Center for Infectious Disease"/>
            <person name="Wu L."/>
            <person name="Ma J."/>
        </authorList>
    </citation>
    <scope>NUCLEOTIDE SEQUENCE [LARGE SCALE GENOMIC DNA]</scope>
    <source>
        <strain evidence="4 5">CGMCC 1.12121</strain>
    </source>
</reference>
<evidence type="ECO:0000256" key="2">
    <source>
        <dbReference type="ARBA" id="ARBA00023033"/>
    </source>
</evidence>
<dbReference type="InterPro" id="IPR007029">
    <property type="entry name" value="YHS_dom"/>
</dbReference>
<gene>
    <name evidence="4" type="ORF">ACFSBX_14605</name>
</gene>
<dbReference type="Gene3D" id="1.10.620.20">
    <property type="entry name" value="Ribonucleotide Reductase, subunit A"/>
    <property type="match status" value="1"/>
</dbReference>
<protein>
    <submittedName>
        <fullName evidence="4">YHS domain-containing protein</fullName>
    </submittedName>
</protein>
<name>A0ABD6CQW2_9EURY</name>
<dbReference type="InterPro" id="IPR012348">
    <property type="entry name" value="RNR-like"/>
</dbReference>
<dbReference type="GO" id="GO:0004497">
    <property type="term" value="F:monooxygenase activity"/>
    <property type="evidence" value="ECO:0007669"/>
    <property type="project" value="UniProtKB-KW"/>
</dbReference>
<dbReference type="InterPro" id="IPR003430">
    <property type="entry name" value="Phenol_Hydrox"/>
</dbReference>
<dbReference type="EMBL" id="JBHUDK010000014">
    <property type="protein sequence ID" value="MFD1600192.1"/>
    <property type="molecule type" value="Genomic_DNA"/>
</dbReference>
<evidence type="ECO:0000259" key="3">
    <source>
        <dbReference type="Pfam" id="PF04945"/>
    </source>
</evidence>
<keyword evidence="2" id="KW-0503">Monooxygenase</keyword>
<dbReference type="SUPFAM" id="SSF47240">
    <property type="entry name" value="Ferritin-like"/>
    <property type="match status" value="1"/>
</dbReference>
<proteinExistence type="predicted"/>
<dbReference type="AlphaFoldDB" id="A0ABD6CQW2"/>
<dbReference type="RefSeq" id="WP_256421936.1">
    <property type="nucleotide sequence ID" value="NZ_JANHDI010000009.1"/>
</dbReference>
<evidence type="ECO:0000256" key="1">
    <source>
        <dbReference type="ARBA" id="ARBA00023002"/>
    </source>
</evidence>
<sequence length="514" mass="59485">MLPNVRREDWYQTATNTNWDISYVDEEDMYPSGLTGQDAYNVPEDGWESWEETYKQTAREYYETQHEKDGSVYAVSSAMDQSGLPHSLGMGWEDVLKFHFATVPLLERAAVTSESQYARFAPDSAWRHMAQFGAMDELRHTELQLRIPHSFVKEDSQYDWAKKMYHTEDWASVAARHLFDDFKASNAIDSALQITFAFETGFTNMQFLALASDAADVGDIEFSEAISSIQTDEARHAQQGNAIIEILDEYDDLDRAQYLVDKSFWRCYKLFSALTGPSMDYYTPVEDREMSWGEFMEEWIVDQFLENIENTGLEKPWYWDQFIELVRQGGTSHYMAGGHYHWRPTLPIAPPGVTAEDREWLEEKYPGWEERWGEKWDRHAKAMRDDDLEKTVADDLIVLCDLCQLPAIHADPDLDHNRLHSHEHDGETYYFCSEPCQWIFENEPDRYADHQSILRRFLAGDIQPQTLEGALEHMGMGADNAHERGIDFRAPEWGDDWIDWSPSSSDPAGAASDD</sequence>
<dbReference type="InterPro" id="IPR009078">
    <property type="entry name" value="Ferritin-like_SF"/>
</dbReference>
<keyword evidence="1" id="KW-0560">Oxidoreductase</keyword>
<accession>A0ABD6CQW2</accession>
<organism evidence="4 5">
    <name type="scientific">Halobellus rarus</name>
    <dbReference type="NCBI Taxonomy" id="1126237"/>
    <lineage>
        <taxon>Archaea</taxon>
        <taxon>Methanobacteriati</taxon>
        <taxon>Methanobacteriota</taxon>
        <taxon>Stenosarchaea group</taxon>
        <taxon>Halobacteria</taxon>
        <taxon>Halobacteriales</taxon>
        <taxon>Haloferacaceae</taxon>
        <taxon>Halobellus</taxon>
    </lineage>
</organism>
<feature type="domain" description="YHS" evidence="3">
    <location>
        <begin position="422"/>
        <end position="450"/>
    </location>
</feature>
<dbReference type="Proteomes" id="UP001597085">
    <property type="component" value="Unassembled WGS sequence"/>
</dbReference>
<comment type="caution">
    <text evidence="4">The sequence shown here is derived from an EMBL/GenBank/DDBJ whole genome shotgun (WGS) entry which is preliminary data.</text>
</comment>